<name>A0ABT7PAG2_MYCIT</name>
<feature type="region of interest" description="Disordered" evidence="1">
    <location>
        <begin position="43"/>
        <end position="65"/>
    </location>
</feature>
<gene>
    <name evidence="2" type="ORF">QRB35_30500</name>
</gene>
<reference evidence="3" key="1">
    <citation type="submission" date="2023-06" db="EMBL/GenBank/DDBJ databases">
        <title>Itaconate inhibition of nontuberculous mycobacteria.</title>
        <authorList>
            <person name="Spilker T."/>
        </authorList>
    </citation>
    <scope>NUCLEOTIDE SEQUENCE [LARGE SCALE GENOMIC DNA]</scope>
    <source>
        <strain evidence="3">FLAC1071</strain>
    </source>
</reference>
<evidence type="ECO:0000313" key="2">
    <source>
        <dbReference type="EMBL" id="MDM3930269.1"/>
    </source>
</evidence>
<accession>A0ABT7PAG2</accession>
<feature type="non-terminal residue" evidence="2">
    <location>
        <position position="1"/>
    </location>
</feature>
<protein>
    <submittedName>
        <fullName evidence="2">Uncharacterized protein</fullName>
    </submittedName>
</protein>
<reference evidence="2 3" key="2">
    <citation type="submission" date="2023-06" db="EMBL/GenBank/DDBJ databases">
        <title>Itaconate inhibition of nontuberculous mycobacteria.</title>
        <authorList>
            <person name="Breen P."/>
            <person name="Zimbric M."/>
            <person name="Caverly L."/>
        </authorList>
    </citation>
    <scope>NUCLEOTIDE SEQUENCE [LARGE SCALE GENOMIC DNA]</scope>
    <source>
        <strain evidence="2 3">FLAC1071</strain>
    </source>
</reference>
<keyword evidence="3" id="KW-1185">Reference proteome</keyword>
<sequence>RLLPHERRQTPKGATQTNLGITARAGYFHLATSGYFNLAIDSRRGGSREGAGSQRDSASKIGRHSVTPFHKTQFSGLSRLRDDILAGMSWAKLT</sequence>
<evidence type="ECO:0000313" key="3">
    <source>
        <dbReference type="Proteomes" id="UP001529272"/>
    </source>
</evidence>
<organism evidence="2 3">
    <name type="scientific">Mycobacterium intracellulare subsp. chimaera</name>
    <dbReference type="NCBI Taxonomy" id="222805"/>
    <lineage>
        <taxon>Bacteria</taxon>
        <taxon>Bacillati</taxon>
        <taxon>Actinomycetota</taxon>
        <taxon>Actinomycetes</taxon>
        <taxon>Mycobacteriales</taxon>
        <taxon>Mycobacteriaceae</taxon>
        <taxon>Mycobacterium</taxon>
        <taxon>Mycobacterium avium complex (MAC)</taxon>
    </lineage>
</organism>
<evidence type="ECO:0000256" key="1">
    <source>
        <dbReference type="SAM" id="MobiDB-lite"/>
    </source>
</evidence>
<proteinExistence type="predicted"/>
<dbReference type="RefSeq" id="WP_289115811.1">
    <property type="nucleotide sequence ID" value="NZ_JASZZX010000071.1"/>
</dbReference>
<dbReference type="Proteomes" id="UP001529272">
    <property type="component" value="Unassembled WGS sequence"/>
</dbReference>
<comment type="caution">
    <text evidence="2">The sequence shown here is derived from an EMBL/GenBank/DDBJ whole genome shotgun (WGS) entry which is preliminary data.</text>
</comment>
<dbReference type="EMBL" id="JASZZX010000071">
    <property type="protein sequence ID" value="MDM3930269.1"/>
    <property type="molecule type" value="Genomic_DNA"/>
</dbReference>